<dbReference type="Pfam" id="PF02926">
    <property type="entry name" value="THUMP"/>
    <property type="match status" value="1"/>
</dbReference>
<evidence type="ECO:0000313" key="4">
    <source>
        <dbReference type="EMBL" id="JAG92972.1"/>
    </source>
</evidence>
<evidence type="ECO:0000256" key="1">
    <source>
        <dbReference type="PROSITE-ProRule" id="PRU00529"/>
    </source>
</evidence>
<dbReference type="EMBL" id="GCKF01057643">
    <property type="protein sequence ID" value="JAG92972.1"/>
    <property type="molecule type" value="Transcribed_RNA"/>
</dbReference>
<protein>
    <recommendedName>
        <fullName evidence="3">THUMP domain-containing protein</fullName>
    </recommendedName>
</protein>
<dbReference type="FunFam" id="3.30.2300.10:FF:000001">
    <property type="entry name" value="THUMP domain-containing protein 1"/>
    <property type="match status" value="1"/>
</dbReference>
<accession>A0A0D6QR14</accession>
<dbReference type="PANTHER" id="PTHR13452">
    <property type="entry name" value="THUMP DOMAIN CONTAINING PROTEIN 1-RELATED"/>
    <property type="match status" value="1"/>
</dbReference>
<dbReference type="SMART" id="SM00981">
    <property type="entry name" value="THUMP"/>
    <property type="match status" value="1"/>
</dbReference>
<dbReference type="SUPFAM" id="SSF143437">
    <property type="entry name" value="THUMP domain-like"/>
    <property type="match status" value="1"/>
</dbReference>
<feature type="domain" description="THUMP" evidence="3">
    <location>
        <begin position="226"/>
        <end position="333"/>
    </location>
</feature>
<name>A0A0D6QR14_ARACU</name>
<dbReference type="CDD" id="cd11717">
    <property type="entry name" value="THUMP_THUMPD1_like"/>
    <property type="match status" value="1"/>
</dbReference>
<sequence length="352" mass="39375">MAAEGAADASTRNDNGKKKRKPQYLAFNKPSKSRHSAVRAGVQGFFITCDGGRESQARNDALKLLDKFYEELLQEKGSARDVKSIDQLPSIKPTRTVFKYSDDESSSSGEESDQNSGHENIKDGERERDCDREERSEGKKEGEEIPTKKRRLETDLENAGKGAEILQTRENTIDKILEAEIEELGDREKAQFTALDSGCNGVVFIRMRKESGSPSPSELVEYLMNKAASKKKHMSRFILRLLPVELTCYASAEEIAKAAKPLIEQHFPTGEDNSPIKFAVLYEARANTGLDRSKIIDTVAKLVPQPHKVDLNNPDKTIIVQIAKTICMIGIVHKFKQLSKYNIRQLTGFKPS</sequence>
<feature type="region of interest" description="Disordered" evidence="2">
    <location>
        <begin position="1"/>
        <end position="37"/>
    </location>
</feature>
<keyword evidence="1" id="KW-0694">RNA-binding</keyword>
<feature type="compositionally biased region" description="Basic and acidic residues" evidence="2">
    <location>
        <begin position="119"/>
        <end position="147"/>
    </location>
</feature>
<reference evidence="4" key="1">
    <citation type="submission" date="2015-03" db="EMBL/GenBank/DDBJ databases">
        <title>A transcriptome of Araucaria cunninghamii, an australian fine timber species.</title>
        <authorList>
            <person name="Jing Yi C.J.Y."/>
            <person name="Yin San L.Y.S."/>
            <person name="Abdul Karim S.S."/>
            <person name="Wan Azmi N.N."/>
            <person name="Hercus R.R."/>
            <person name="Croft L.L."/>
        </authorList>
    </citation>
    <scope>NUCLEOTIDE SEQUENCE</scope>
    <source>
        <strain evidence="4">MI0301</strain>
        <tissue evidence="4">Leaf</tissue>
    </source>
</reference>
<dbReference type="GO" id="GO:0003723">
    <property type="term" value="F:RNA binding"/>
    <property type="evidence" value="ECO:0007669"/>
    <property type="project" value="UniProtKB-UniRule"/>
</dbReference>
<dbReference type="GO" id="GO:0006400">
    <property type="term" value="P:tRNA modification"/>
    <property type="evidence" value="ECO:0007669"/>
    <property type="project" value="InterPro"/>
</dbReference>
<dbReference type="InterPro" id="IPR004114">
    <property type="entry name" value="THUMP_dom"/>
</dbReference>
<dbReference type="AlphaFoldDB" id="A0A0D6QR14"/>
<proteinExistence type="predicted"/>
<organism evidence="4">
    <name type="scientific">Araucaria cunninghamii</name>
    <name type="common">Hoop pine</name>
    <name type="synonym">Moreton Bay pine</name>
    <dbReference type="NCBI Taxonomy" id="56994"/>
    <lineage>
        <taxon>Eukaryota</taxon>
        <taxon>Viridiplantae</taxon>
        <taxon>Streptophyta</taxon>
        <taxon>Embryophyta</taxon>
        <taxon>Tracheophyta</taxon>
        <taxon>Spermatophyta</taxon>
        <taxon>Pinopsida</taxon>
        <taxon>Pinidae</taxon>
        <taxon>Conifers II</taxon>
        <taxon>Araucariales</taxon>
        <taxon>Araucariaceae</taxon>
        <taxon>Araucaria</taxon>
    </lineage>
</organism>
<dbReference type="PANTHER" id="PTHR13452:SF10">
    <property type="entry name" value="THUMP DOMAIN-CONTAINING PROTEIN 1"/>
    <property type="match status" value="1"/>
</dbReference>
<evidence type="ECO:0000259" key="3">
    <source>
        <dbReference type="PROSITE" id="PS51165"/>
    </source>
</evidence>
<dbReference type="Gene3D" id="3.30.2300.10">
    <property type="entry name" value="THUMP superfamily"/>
    <property type="match status" value="1"/>
</dbReference>
<dbReference type="InterPro" id="IPR040183">
    <property type="entry name" value="THUMPD1-like"/>
</dbReference>
<evidence type="ECO:0000256" key="2">
    <source>
        <dbReference type="SAM" id="MobiDB-lite"/>
    </source>
</evidence>
<feature type="region of interest" description="Disordered" evidence="2">
    <location>
        <begin position="76"/>
        <end position="156"/>
    </location>
</feature>
<dbReference type="PROSITE" id="PS51165">
    <property type="entry name" value="THUMP"/>
    <property type="match status" value="1"/>
</dbReference>